<name>A0A0L6CP01_9MICO</name>
<dbReference type="Pfam" id="PF04073">
    <property type="entry name" value="tRNA_edit"/>
    <property type="match status" value="1"/>
</dbReference>
<dbReference type="PANTHER" id="PTHR30411:SF1">
    <property type="entry name" value="CYTOPLASMIC PROTEIN"/>
    <property type="match status" value="1"/>
</dbReference>
<proteinExistence type="predicted"/>
<evidence type="ECO:0000313" key="3">
    <source>
        <dbReference type="Proteomes" id="UP000037397"/>
    </source>
</evidence>
<protein>
    <recommendedName>
        <fullName evidence="1">YbaK/aminoacyl-tRNA synthetase-associated domain-containing protein</fullName>
    </recommendedName>
</protein>
<accession>A0A0L6CP01</accession>
<evidence type="ECO:0000259" key="1">
    <source>
        <dbReference type="Pfam" id="PF04073"/>
    </source>
</evidence>
<dbReference type="AlphaFoldDB" id="A0A0L6CP01"/>
<dbReference type="Proteomes" id="UP000037397">
    <property type="component" value="Unassembled WGS sequence"/>
</dbReference>
<sequence length="155" mass="16363">MLRVQQALDEQAASARMLALPEPARSAQAAAAQLDVEVGQIASSLLFRAYGLDGRDHPLLVLTSDAHRVDPVKLGVLLDLDHLELMDAESVRRITGFAIGGVAPVGSLTPVATVVDVALSRYAQVWAAGGHPRIVFATSYDELLRITAGQAAEVA</sequence>
<feature type="domain" description="YbaK/aminoacyl-tRNA synthetase-associated" evidence="1">
    <location>
        <begin position="22"/>
        <end position="145"/>
    </location>
</feature>
<dbReference type="STRING" id="1631356.VV01_07080"/>
<gene>
    <name evidence="2" type="ORF">VV01_07080</name>
</gene>
<dbReference type="InterPro" id="IPR036754">
    <property type="entry name" value="YbaK/aa-tRNA-synt-asso_dom_sf"/>
</dbReference>
<evidence type="ECO:0000313" key="2">
    <source>
        <dbReference type="EMBL" id="KNX39268.1"/>
    </source>
</evidence>
<dbReference type="EMBL" id="LAIR01000002">
    <property type="protein sequence ID" value="KNX39268.1"/>
    <property type="molecule type" value="Genomic_DNA"/>
</dbReference>
<comment type="caution">
    <text evidence="2">The sequence shown here is derived from an EMBL/GenBank/DDBJ whole genome shotgun (WGS) entry which is preliminary data.</text>
</comment>
<dbReference type="CDD" id="cd04333">
    <property type="entry name" value="ProX_deacylase"/>
    <property type="match status" value="1"/>
</dbReference>
<dbReference type="Gene3D" id="3.90.960.10">
    <property type="entry name" value="YbaK/aminoacyl-tRNA synthetase-associated domain"/>
    <property type="match status" value="1"/>
</dbReference>
<dbReference type="GO" id="GO:0002161">
    <property type="term" value="F:aminoacyl-tRNA deacylase activity"/>
    <property type="evidence" value="ECO:0007669"/>
    <property type="project" value="InterPro"/>
</dbReference>
<reference evidence="3" key="1">
    <citation type="submission" date="2015-03" db="EMBL/GenBank/DDBJ databases">
        <title>Luteipulveratus halotolerans sp. nov., a novel actinobacterium (Dermacoccaceae) from Sarawak, Malaysia.</title>
        <authorList>
            <person name="Juboi H."/>
            <person name="Basik A."/>
            <person name="Shamsul S.S."/>
            <person name="Arnold P."/>
            <person name="Schmitt E.K."/>
            <person name="Sanglier J.-J."/>
            <person name="Yeo T."/>
        </authorList>
    </citation>
    <scope>NUCLEOTIDE SEQUENCE [LARGE SCALE GENOMIC DNA]</scope>
    <source>
        <strain evidence="3">C296001</strain>
    </source>
</reference>
<dbReference type="SUPFAM" id="SSF55826">
    <property type="entry name" value="YbaK/ProRS associated domain"/>
    <property type="match status" value="1"/>
</dbReference>
<dbReference type="PANTHER" id="PTHR30411">
    <property type="entry name" value="CYTOPLASMIC PROTEIN"/>
    <property type="match status" value="1"/>
</dbReference>
<organism evidence="2 3">
    <name type="scientific">Luteipulveratus halotolerans</name>
    <dbReference type="NCBI Taxonomy" id="1631356"/>
    <lineage>
        <taxon>Bacteria</taxon>
        <taxon>Bacillati</taxon>
        <taxon>Actinomycetota</taxon>
        <taxon>Actinomycetes</taxon>
        <taxon>Micrococcales</taxon>
        <taxon>Dermacoccaceae</taxon>
        <taxon>Luteipulveratus</taxon>
    </lineage>
</organism>
<dbReference type="InterPro" id="IPR007214">
    <property type="entry name" value="YbaK/aa-tRNA-synth-assoc-dom"/>
</dbReference>
<keyword evidence="3" id="KW-1185">Reference proteome</keyword>